<dbReference type="NCBIfam" id="TIGR00360">
    <property type="entry name" value="ComEC_N-term"/>
    <property type="match status" value="1"/>
</dbReference>
<evidence type="ECO:0000256" key="5">
    <source>
        <dbReference type="ARBA" id="ARBA00023136"/>
    </source>
</evidence>
<dbReference type="InterPro" id="IPR035681">
    <property type="entry name" value="ComA-like_MBL"/>
</dbReference>
<dbReference type="RefSeq" id="WP_103895902.1">
    <property type="nucleotide sequence ID" value="NZ_FNUK01000009.1"/>
</dbReference>
<dbReference type="InterPro" id="IPR036866">
    <property type="entry name" value="RibonucZ/Hydroxyglut_hydro"/>
</dbReference>
<name>A0A1H5UIA7_9CLOT</name>
<feature type="transmembrane region" description="Helical" evidence="6">
    <location>
        <begin position="203"/>
        <end position="223"/>
    </location>
</feature>
<keyword evidence="4 6" id="KW-1133">Transmembrane helix</keyword>
<dbReference type="InterPro" id="IPR004477">
    <property type="entry name" value="ComEC_N"/>
</dbReference>
<dbReference type="NCBIfam" id="TIGR00361">
    <property type="entry name" value="ComEC_Rec2"/>
    <property type="match status" value="1"/>
</dbReference>
<evidence type="ECO:0000256" key="2">
    <source>
        <dbReference type="ARBA" id="ARBA00022475"/>
    </source>
</evidence>
<keyword evidence="3 6" id="KW-0812">Transmembrane</keyword>
<dbReference type="InterPro" id="IPR001279">
    <property type="entry name" value="Metallo-B-lactamas"/>
</dbReference>
<dbReference type="InterPro" id="IPR052159">
    <property type="entry name" value="Competence_DNA_uptake"/>
</dbReference>
<feature type="transmembrane region" description="Helical" evidence="6">
    <location>
        <begin position="326"/>
        <end position="346"/>
    </location>
</feature>
<dbReference type="GO" id="GO:0005886">
    <property type="term" value="C:plasma membrane"/>
    <property type="evidence" value="ECO:0007669"/>
    <property type="project" value="UniProtKB-SubCell"/>
</dbReference>
<feature type="transmembrane region" description="Helical" evidence="6">
    <location>
        <begin position="302"/>
        <end position="319"/>
    </location>
</feature>
<evidence type="ECO:0000256" key="6">
    <source>
        <dbReference type="SAM" id="Phobius"/>
    </source>
</evidence>
<feature type="transmembrane region" description="Helical" evidence="6">
    <location>
        <begin position="43"/>
        <end position="60"/>
    </location>
</feature>
<dbReference type="AlphaFoldDB" id="A0A1H5UIA7"/>
<keyword evidence="2" id="KW-1003">Cell membrane</keyword>
<sequence>MLIPYMVICFIFGALFYFTKNIILISAVLSALFLTFYLGKRSLALFLAAFFVFGYISSYFQNEDTEHKINKLMRFNKVEGYVVDKYNNNVLITNFKENYKILVNLKQARVGVGDYLIVNSNILLLPNYSKRFYYSKGIIAKANIINFKVQEKNNIITFLIKNKYRLIEKLLDIDKISGAFLSGILFGYTKNIEDDYYKIFDELGITHILAVSGFNLGIIYLFFNKIFSNFSYILRKILTLCICFIFVFIAAFEASILRAFLMIVFLNIARFLKRPSSSINNMFLAMLLMLIRNIFLIFNGGFIFSFGATLGILLLNSYFKKYNDDISASISTFLFTFPIVLLYRGYFSLLSLMINILISPFVAFLTVASFISTTLYFIFEFDFILYFPLYLGRIFINFLKVIQDYNVLFYFNINYVTLFSYYFLIIINFVFVKLKNKRILNYVLGSILLLSILYKPNNLLISFINVGQGDSIFIETPNRHCILIDTGPSYLDYLAAESKVVPFIKKRGYNKIDLFIITHPHKDHFSGFDYILKNFHVKRVAASFKISNVDFLYLVKGDKILVDNVELDVLYPQNIIYKDDKNENALVLSLKYKDFSMLLPSDADLDNIDLESKVYDIIQLPHHGSINSMGLDTIKNYHFRNAIISVGKNNFGHPSVLLLDYLKDSGIKFYRTDVNGNILISTNGKKYFVKGDWNDSE</sequence>
<dbReference type="InterPro" id="IPR004797">
    <property type="entry name" value="Competence_ComEC/Rec2"/>
</dbReference>
<evidence type="ECO:0000313" key="10">
    <source>
        <dbReference type="Proteomes" id="UP000242850"/>
    </source>
</evidence>
<dbReference type="OrthoDB" id="9761531at2"/>
<keyword evidence="10" id="KW-1185">Reference proteome</keyword>
<feature type="transmembrane region" description="Helical" evidence="6">
    <location>
        <begin position="256"/>
        <end position="272"/>
    </location>
</feature>
<protein>
    <submittedName>
        <fullName evidence="9">DNA internalization-related competence protein ComEC/Rec2</fullName>
    </submittedName>
</protein>
<accession>A0A1H5UIA7</accession>
<organism evidence="9 10">
    <name type="scientific">Caloramator fervidus</name>
    <dbReference type="NCBI Taxonomy" id="29344"/>
    <lineage>
        <taxon>Bacteria</taxon>
        <taxon>Bacillati</taxon>
        <taxon>Bacillota</taxon>
        <taxon>Clostridia</taxon>
        <taxon>Eubacteriales</taxon>
        <taxon>Clostridiaceae</taxon>
        <taxon>Caloramator</taxon>
    </lineage>
</organism>
<dbReference type="Proteomes" id="UP000242850">
    <property type="component" value="Unassembled WGS sequence"/>
</dbReference>
<dbReference type="PANTHER" id="PTHR30619">
    <property type="entry name" value="DNA INTERNALIZATION/COMPETENCE PROTEIN COMEC/REC2"/>
    <property type="match status" value="1"/>
</dbReference>
<dbReference type="CDD" id="cd07731">
    <property type="entry name" value="ComA-like_MBL-fold"/>
    <property type="match status" value="1"/>
</dbReference>
<evidence type="ECO:0000256" key="3">
    <source>
        <dbReference type="ARBA" id="ARBA00022692"/>
    </source>
</evidence>
<evidence type="ECO:0000256" key="1">
    <source>
        <dbReference type="ARBA" id="ARBA00004651"/>
    </source>
</evidence>
<dbReference type="Pfam" id="PF00753">
    <property type="entry name" value="Lactamase_B"/>
    <property type="match status" value="1"/>
</dbReference>
<feature type="transmembrane region" description="Helical" evidence="6">
    <location>
        <begin position="170"/>
        <end position="188"/>
    </location>
</feature>
<dbReference type="Pfam" id="PF03772">
    <property type="entry name" value="Competence"/>
    <property type="match status" value="1"/>
</dbReference>
<reference evidence="10" key="1">
    <citation type="submission" date="2016-10" db="EMBL/GenBank/DDBJ databases">
        <authorList>
            <person name="Varghese N."/>
            <person name="Submissions S."/>
        </authorList>
    </citation>
    <scope>NUCLEOTIDE SEQUENCE [LARGE SCALE GENOMIC DNA]</scope>
    <source>
        <strain evidence="10">DSM 5463</strain>
    </source>
</reference>
<dbReference type="Gene3D" id="3.60.15.10">
    <property type="entry name" value="Ribonuclease Z/Hydroxyacylglutathione hydrolase-like"/>
    <property type="match status" value="1"/>
</dbReference>
<gene>
    <name evidence="9" type="ORF">SAMN05660865_00920</name>
</gene>
<feature type="transmembrane region" description="Helical" evidence="6">
    <location>
        <begin position="439"/>
        <end position="456"/>
    </location>
</feature>
<evidence type="ECO:0000259" key="7">
    <source>
        <dbReference type="Pfam" id="PF00753"/>
    </source>
</evidence>
<dbReference type="SUPFAM" id="SSF56281">
    <property type="entry name" value="Metallo-hydrolase/oxidoreductase"/>
    <property type="match status" value="1"/>
</dbReference>
<dbReference type="GO" id="GO:0030420">
    <property type="term" value="P:establishment of competence for transformation"/>
    <property type="evidence" value="ECO:0007669"/>
    <property type="project" value="InterPro"/>
</dbReference>
<feature type="transmembrane region" description="Helical" evidence="6">
    <location>
        <begin position="408"/>
        <end position="432"/>
    </location>
</feature>
<dbReference type="PANTHER" id="PTHR30619:SF7">
    <property type="entry name" value="BETA-LACTAMASE DOMAIN PROTEIN"/>
    <property type="match status" value="1"/>
</dbReference>
<dbReference type="EMBL" id="FNUK01000009">
    <property type="protein sequence ID" value="SEF74766.1"/>
    <property type="molecule type" value="Genomic_DNA"/>
</dbReference>
<keyword evidence="5 6" id="KW-0472">Membrane</keyword>
<evidence type="ECO:0000313" key="9">
    <source>
        <dbReference type="EMBL" id="SEF74766.1"/>
    </source>
</evidence>
<feature type="transmembrane region" description="Helical" evidence="6">
    <location>
        <begin position="232"/>
        <end position="250"/>
    </location>
</feature>
<feature type="transmembrane region" description="Helical" evidence="6">
    <location>
        <begin position="7"/>
        <end position="37"/>
    </location>
</feature>
<evidence type="ECO:0000256" key="4">
    <source>
        <dbReference type="ARBA" id="ARBA00022989"/>
    </source>
</evidence>
<comment type="subcellular location">
    <subcellularLocation>
        <location evidence="1">Cell membrane</location>
        <topology evidence="1">Multi-pass membrane protein</topology>
    </subcellularLocation>
</comment>
<evidence type="ECO:0000259" key="8">
    <source>
        <dbReference type="Pfam" id="PF03772"/>
    </source>
</evidence>
<feature type="domain" description="Metallo-beta-lactamase" evidence="7">
    <location>
        <begin position="465"/>
        <end position="541"/>
    </location>
</feature>
<proteinExistence type="predicted"/>
<feature type="transmembrane region" description="Helical" evidence="6">
    <location>
        <begin position="352"/>
        <end position="371"/>
    </location>
</feature>
<feature type="domain" description="ComEC/Rec2-related protein" evidence="8">
    <location>
        <begin position="184"/>
        <end position="430"/>
    </location>
</feature>